<dbReference type="AlphaFoldDB" id="A0A437QY90"/>
<dbReference type="SUPFAM" id="SSF50249">
    <property type="entry name" value="Nucleic acid-binding proteins"/>
    <property type="match status" value="1"/>
</dbReference>
<reference evidence="5" key="1">
    <citation type="submission" date="2019-01" db="EMBL/GenBank/DDBJ databases">
        <title>Gri0909 isolated from a small marine red alga.</title>
        <authorList>
            <person name="Kim J."/>
            <person name="Jeong S.E."/>
            <person name="Jeon C.O."/>
        </authorList>
    </citation>
    <scope>NUCLEOTIDE SEQUENCE [LARGE SCALE GENOMIC DNA]</scope>
    <source>
        <strain evidence="5">Gri0909</strain>
    </source>
</reference>
<evidence type="ECO:0000256" key="2">
    <source>
        <dbReference type="ARBA" id="ARBA00022490"/>
    </source>
</evidence>
<dbReference type="GO" id="GO:0005829">
    <property type="term" value="C:cytosol"/>
    <property type="evidence" value="ECO:0007669"/>
    <property type="project" value="UniProtKB-ARBA"/>
</dbReference>
<evidence type="ECO:0000313" key="5">
    <source>
        <dbReference type="Proteomes" id="UP000287447"/>
    </source>
</evidence>
<gene>
    <name evidence="4" type="ORF">EOI86_09800</name>
</gene>
<dbReference type="Proteomes" id="UP000287447">
    <property type="component" value="Unassembled WGS sequence"/>
</dbReference>
<dbReference type="SMART" id="SM00357">
    <property type="entry name" value="CSP"/>
    <property type="match status" value="1"/>
</dbReference>
<dbReference type="GO" id="GO:0003676">
    <property type="term" value="F:nucleic acid binding"/>
    <property type="evidence" value="ECO:0007669"/>
    <property type="project" value="InterPro"/>
</dbReference>
<evidence type="ECO:0000313" key="4">
    <source>
        <dbReference type="EMBL" id="RVU39500.1"/>
    </source>
</evidence>
<comment type="subcellular location">
    <subcellularLocation>
        <location evidence="1">Cytoplasm</location>
    </subcellularLocation>
</comment>
<accession>A0A437QY90</accession>
<dbReference type="InterPro" id="IPR012156">
    <property type="entry name" value="Cold_shock_CspA"/>
</dbReference>
<dbReference type="Pfam" id="PF00313">
    <property type="entry name" value="CSD"/>
    <property type="match status" value="1"/>
</dbReference>
<dbReference type="EMBL" id="SADE01000001">
    <property type="protein sequence ID" value="RVU39500.1"/>
    <property type="molecule type" value="Genomic_DNA"/>
</dbReference>
<comment type="caution">
    <text evidence="4">The sequence shown here is derived from an EMBL/GenBank/DDBJ whole genome shotgun (WGS) entry which is preliminary data.</text>
</comment>
<dbReference type="FunFam" id="2.40.50.140:FF:000006">
    <property type="entry name" value="Cold shock protein CspC"/>
    <property type="match status" value="1"/>
</dbReference>
<dbReference type="InterPro" id="IPR002059">
    <property type="entry name" value="CSP_DNA-bd"/>
</dbReference>
<dbReference type="PRINTS" id="PR00050">
    <property type="entry name" value="COLDSHOCK"/>
</dbReference>
<protein>
    <submittedName>
        <fullName evidence="4">Cold-shock protein</fullName>
    </submittedName>
</protein>
<evidence type="ECO:0000259" key="3">
    <source>
        <dbReference type="PROSITE" id="PS51857"/>
    </source>
</evidence>
<dbReference type="InterPro" id="IPR011129">
    <property type="entry name" value="CSD"/>
</dbReference>
<keyword evidence="2" id="KW-0963">Cytoplasm</keyword>
<dbReference type="PANTHER" id="PTHR11544">
    <property type="entry name" value="COLD SHOCK DOMAIN CONTAINING PROTEINS"/>
    <property type="match status" value="1"/>
</dbReference>
<proteinExistence type="predicted"/>
<name>A0A437QY90_9PROT</name>
<sequence>MTKGTVKWFNPTKGFGFIQPEDGSKDAFVHISALERAGISSLSDGQRVTFELVSGRDGKMSAENLQLDD</sequence>
<dbReference type="OrthoDB" id="9801074at2"/>
<feature type="domain" description="CSD" evidence="3">
    <location>
        <begin position="1"/>
        <end position="67"/>
    </location>
</feature>
<keyword evidence="5" id="KW-1185">Reference proteome</keyword>
<evidence type="ECO:0000256" key="1">
    <source>
        <dbReference type="ARBA" id="ARBA00004496"/>
    </source>
</evidence>
<dbReference type="CDD" id="cd04458">
    <property type="entry name" value="CSP_CDS"/>
    <property type="match status" value="1"/>
</dbReference>
<dbReference type="InterPro" id="IPR050181">
    <property type="entry name" value="Cold_shock_domain"/>
</dbReference>
<organism evidence="4 5">
    <name type="scientific">Hwanghaeella grinnelliae</name>
    <dbReference type="NCBI Taxonomy" id="2500179"/>
    <lineage>
        <taxon>Bacteria</taxon>
        <taxon>Pseudomonadati</taxon>
        <taxon>Pseudomonadota</taxon>
        <taxon>Alphaproteobacteria</taxon>
        <taxon>Rhodospirillales</taxon>
        <taxon>Rhodospirillaceae</taxon>
        <taxon>Hwanghaeella</taxon>
    </lineage>
</organism>
<dbReference type="InterPro" id="IPR012340">
    <property type="entry name" value="NA-bd_OB-fold"/>
</dbReference>
<dbReference type="Gene3D" id="2.40.50.140">
    <property type="entry name" value="Nucleic acid-binding proteins"/>
    <property type="match status" value="1"/>
</dbReference>
<dbReference type="PIRSF" id="PIRSF002599">
    <property type="entry name" value="Cold_shock_A"/>
    <property type="match status" value="1"/>
</dbReference>
<dbReference type="RefSeq" id="WP_127764871.1">
    <property type="nucleotide sequence ID" value="NZ_SADE01000001.1"/>
</dbReference>
<dbReference type="PROSITE" id="PS51857">
    <property type="entry name" value="CSD_2"/>
    <property type="match status" value="1"/>
</dbReference>